<evidence type="ECO:0008006" key="7">
    <source>
        <dbReference type="Google" id="ProtNLM"/>
    </source>
</evidence>
<dbReference type="PANTHER" id="PTHR21146">
    <property type="entry name" value="MEF2B PROTEIN"/>
    <property type="match status" value="1"/>
</dbReference>
<evidence type="ECO:0000256" key="4">
    <source>
        <dbReference type="ARBA" id="ARBA00023228"/>
    </source>
</evidence>
<keyword evidence="6" id="KW-1185">Reference proteome</keyword>
<proteinExistence type="inferred from homology"/>
<protein>
    <recommendedName>
        <fullName evidence="7">MEF2BNB-like protein</fullName>
    </recommendedName>
</protein>
<dbReference type="Pfam" id="PF10167">
    <property type="entry name" value="BORCS8"/>
    <property type="match status" value="1"/>
</dbReference>
<dbReference type="InterPro" id="IPR019320">
    <property type="entry name" value="BORCS8"/>
</dbReference>
<dbReference type="EMBL" id="SWLB01000021">
    <property type="protein sequence ID" value="KAF3325080.1"/>
    <property type="molecule type" value="Genomic_DNA"/>
</dbReference>
<evidence type="ECO:0000256" key="3">
    <source>
        <dbReference type="ARBA" id="ARBA00023136"/>
    </source>
</evidence>
<comment type="caution">
    <text evidence="5">The sequence shown here is derived from an EMBL/GenBank/DDBJ whole genome shotgun (WGS) entry which is preliminary data.</text>
</comment>
<comment type="subcellular location">
    <subcellularLocation>
        <location evidence="1">Lysosome membrane</location>
    </subcellularLocation>
</comment>
<evidence type="ECO:0000313" key="6">
    <source>
        <dbReference type="Proteomes" id="UP000623129"/>
    </source>
</evidence>
<dbReference type="Proteomes" id="UP000623129">
    <property type="component" value="Unassembled WGS sequence"/>
</dbReference>
<dbReference type="PANTHER" id="PTHR21146:SF0">
    <property type="entry name" value="BLOC-1-RELATED COMPLEX SUBUNIT 8"/>
    <property type="match status" value="1"/>
</dbReference>
<reference evidence="5" key="1">
    <citation type="submission" date="2020-01" db="EMBL/GenBank/DDBJ databases">
        <title>Genome sequence of Kobresia littledalei, the first chromosome-level genome in the family Cyperaceae.</title>
        <authorList>
            <person name="Qu G."/>
        </authorList>
    </citation>
    <scope>NUCLEOTIDE SEQUENCE</scope>
    <source>
        <strain evidence="5">C.B.Clarke</strain>
        <tissue evidence="5">Leaf</tissue>
    </source>
</reference>
<sequence length="229" mass="25135">MHAFSPADGFIAVKEGVDEMIKCLANEPSVGLYFMQQHAQASMPNLLSVKEKLAEEVHEVTFHTEDIEDSICVVRSMAEFGLPIADDMIKDINQSLLIMSSSQPKRGLIQNPSWGFQFSRASLSASEPSSLTGPSNGSYLSAMFKSAKQKASSFKWTAQQDIDVPMEEQATNSLMSPVSLEGVIQSEELAESSFSSDTSSVIEDYDKFKSEQELKLQEWLEASGGDTSK</sequence>
<evidence type="ECO:0000313" key="5">
    <source>
        <dbReference type="EMBL" id="KAF3325080.1"/>
    </source>
</evidence>
<comment type="similarity">
    <text evidence="2">Belongs to the BORCS8 family.</text>
</comment>
<organism evidence="5 6">
    <name type="scientific">Carex littledalei</name>
    <dbReference type="NCBI Taxonomy" id="544730"/>
    <lineage>
        <taxon>Eukaryota</taxon>
        <taxon>Viridiplantae</taxon>
        <taxon>Streptophyta</taxon>
        <taxon>Embryophyta</taxon>
        <taxon>Tracheophyta</taxon>
        <taxon>Spermatophyta</taxon>
        <taxon>Magnoliopsida</taxon>
        <taxon>Liliopsida</taxon>
        <taxon>Poales</taxon>
        <taxon>Cyperaceae</taxon>
        <taxon>Cyperoideae</taxon>
        <taxon>Cariceae</taxon>
        <taxon>Carex</taxon>
        <taxon>Carex subgen. Euthyceras</taxon>
    </lineage>
</organism>
<gene>
    <name evidence="5" type="ORF">FCM35_KLT11237</name>
</gene>
<evidence type="ECO:0000256" key="1">
    <source>
        <dbReference type="ARBA" id="ARBA00004656"/>
    </source>
</evidence>
<keyword evidence="4" id="KW-0458">Lysosome</keyword>
<accession>A0A833VGA7</accession>
<evidence type="ECO:0000256" key="2">
    <source>
        <dbReference type="ARBA" id="ARBA00010463"/>
    </source>
</evidence>
<dbReference type="AlphaFoldDB" id="A0A833VGA7"/>
<keyword evidence="3" id="KW-0472">Membrane</keyword>
<name>A0A833VGA7_9POAL</name>
<dbReference type="OrthoDB" id="19830at2759"/>
<dbReference type="GO" id="GO:0005765">
    <property type="term" value="C:lysosomal membrane"/>
    <property type="evidence" value="ECO:0007669"/>
    <property type="project" value="UniProtKB-SubCell"/>
</dbReference>